<dbReference type="EMBL" id="JBHSOG010000008">
    <property type="protein sequence ID" value="MFC5768297.1"/>
    <property type="molecule type" value="Genomic_DNA"/>
</dbReference>
<dbReference type="PANTHER" id="PTHR43080:SF2">
    <property type="entry name" value="CBS DOMAIN-CONTAINING PROTEIN"/>
    <property type="match status" value="1"/>
</dbReference>
<evidence type="ECO:0000256" key="2">
    <source>
        <dbReference type="PROSITE-ProRule" id="PRU00703"/>
    </source>
</evidence>
<dbReference type="Gene3D" id="3.10.580.10">
    <property type="entry name" value="CBS-domain"/>
    <property type="match status" value="1"/>
</dbReference>
<accession>A0ABW1AMC3</accession>
<comment type="caution">
    <text evidence="4">The sequence shown here is derived from an EMBL/GenBank/DDBJ whole genome shotgun (WGS) entry which is preliminary data.</text>
</comment>
<dbReference type="CDD" id="cd04623">
    <property type="entry name" value="CBS_pair_bac_euk"/>
    <property type="match status" value="1"/>
</dbReference>
<dbReference type="InterPro" id="IPR046342">
    <property type="entry name" value="CBS_dom_sf"/>
</dbReference>
<reference evidence="5" key="1">
    <citation type="journal article" date="2019" name="Int. J. Syst. Evol. Microbiol.">
        <title>The Global Catalogue of Microorganisms (GCM) 10K type strain sequencing project: providing services to taxonomists for standard genome sequencing and annotation.</title>
        <authorList>
            <consortium name="The Broad Institute Genomics Platform"/>
            <consortium name="The Broad Institute Genome Sequencing Center for Infectious Disease"/>
            <person name="Wu L."/>
            <person name="Ma J."/>
        </authorList>
    </citation>
    <scope>NUCLEOTIDE SEQUENCE [LARGE SCALE GENOMIC DNA]</scope>
    <source>
        <strain evidence="5">SHR3</strain>
    </source>
</reference>
<name>A0ABW1AMC3_9RHOO</name>
<evidence type="ECO:0000313" key="4">
    <source>
        <dbReference type="EMBL" id="MFC5768297.1"/>
    </source>
</evidence>
<feature type="domain" description="CBS" evidence="3">
    <location>
        <begin position="77"/>
        <end position="133"/>
    </location>
</feature>
<evidence type="ECO:0000256" key="1">
    <source>
        <dbReference type="ARBA" id="ARBA00023122"/>
    </source>
</evidence>
<dbReference type="InterPro" id="IPR051257">
    <property type="entry name" value="Diverse_CBS-Domain"/>
</dbReference>
<dbReference type="InterPro" id="IPR044725">
    <property type="entry name" value="CBSX3_CBS_dom"/>
</dbReference>
<dbReference type="PROSITE" id="PS51371">
    <property type="entry name" value="CBS"/>
    <property type="match status" value="2"/>
</dbReference>
<gene>
    <name evidence="4" type="ORF">ACFPTN_02835</name>
</gene>
<evidence type="ECO:0000259" key="3">
    <source>
        <dbReference type="PROSITE" id="PS51371"/>
    </source>
</evidence>
<dbReference type="SUPFAM" id="SSF54631">
    <property type="entry name" value="CBS-domain pair"/>
    <property type="match status" value="1"/>
</dbReference>
<dbReference type="Pfam" id="PF00571">
    <property type="entry name" value="CBS"/>
    <property type="match status" value="2"/>
</dbReference>
<protein>
    <submittedName>
        <fullName evidence="4">CBS domain-containing protein</fullName>
    </submittedName>
</protein>
<keyword evidence="1 2" id="KW-0129">CBS domain</keyword>
<sequence>MTTTVKQILDQKGNKTISVRPEDTVFAALSLMAEFDIGSVIVTENDHLLGIFTERDYARKVVLKGLVSKDVRIGELMTPNPCTVSPSSTVDEVMRTMTENRFRHLPVVDHGRIVGIVTIGDMVKSIVSQQEATIRQLSSYISGDLATN</sequence>
<evidence type="ECO:0000313" key="5">
    <source>
        <dbReference type="Proteomes" id="UP001595974"/>
    </source>
</evidence>
<dbReference type="PANTHER" id="PTHR43080">
    <property type="entry name" value="CBS DOMAIN-CONTAINING PROTEIN CBSX3, MITOCHONDRIAL"/>
    <property type="match status" value="1"/>
</dbReference>
<dbReference type="RefSeq" id="WP_096452135.1">
    <property type="nucleotide sequence ID" value="NZ_JBHSOG010000008.1"/>
</dbReference>
<keyword evidence="5" id="KW-1185">Reference proteome</keyword>
<dbReference type="InterPro" id="IPR000644">
    <property type="entry name" value="CBS_dom"/>
</dbReference>
<dbReference type="SMART" id="SM00116">
    <property type="entry name" value="CBS"/>
    <property type="match status" value="2"/>
</dbReference>
<dbReference type="Proteomes" id="UP001595974">
    <property type="component" value="Unassembled WGS sequence"/>
</dbReference>
<proteinExistence type="predicted"/>
<organism evidence="4 5">
    <name type="scientific">Thauera sinica</name>
    <dbReference type="NCBI Taxonomy" id="2665146"/>
    <lineage>
        <taxon>Bacteria</taxon>
        <taxon>Pseudomonadati</taxon>
        <taxon>Pseudomonadota</taxon>
        <taxon>Betaproteobacteria</taxon>
        <taxon>Rhodocyclales</taxon>
        <taxon>Zoogloeaceae</taxon>
        <taxon>Thauera</taxon>
    </lineage>
</organism>
<feature type="domain" description="CBS" evidence="3">
    <location>
        <begin position="1"/>
        <end position="71"/>
    </location>
</feature>